<proteinExistence type="inferred from homology"/>
<dbReference type="Gene3D" id="3.20.20.70">
    <property type="entry name" value="Aldolase class I"/>
    <property type="match status" value="1"/>
</dbReference>
<keyword evidence="2" id="KW-0285">Flavoprotein</keyword>
<feature type="domain" description="NADH:flavin oxidoreductase/NADH oxidase N-terminal" evidence="5">
    <location>
        <begin position="42"/>
        <end position="381"/>
    </location>
</feature>
<dbReference type="Proteomes" id="UP000037505">
    <property type="component" value="Unassembled WGS sequence"/>
</dbReference>
<organism evidence="6 7">
    <name type="scientific">Aspergillus nomiae NRRL (strain ATCC 15546 / NRRL 13137 / CBS 260.88 / M93)</name>
    <dbReference type="NCBI Taxonomy" id="1509407"/>
    <lineage>
        <taxon>Eukaryota</taxon>
        <taxon>Fungi</taxon>
        <taxon>Dikarya</taxon>
        <taxon>Ascomycota</taxon>
        <taxon>Pezizomycotina</taxon>
        <taxon>Eurotiomycetes</taxon>
        <taxon>Eurotiomycetidae</taxon>
        <taxon>Eurotiales</taxon>
        <taxon>Aspergillaceae</taxon>
        <taxon>Aspergillus</taxon>
        <taxon>Aspergillus subgen. Circumdati</taxon>
    </lineage>
</organism>
<dbReference type="CDD" id="cd04733">
    <property type="entry name" value="OYE_like_2_FMN"/>
    <property type="match status" value="1"/>
</dbReference>
<evidence type="ECO:0000313" key="7">
    <source>
        <dbReference type="Proteomes" id="UP000037505"/>
    </source>
</evidence>
<evidence type="ECO:0000256" key="1">
    <source>
        <dbReference type="ARBA" id="ARBA00005979"/>
    </source>
</evidence>
<comment type="similarity">
    <text evidence="1">Belongs to the NADH:flavin oxidoreductase/NADH oxidase family.</text>
</comment>
<name>A0A0L1J2X0_ASPN3</name>
<dbReference type="InterPro" id="IPR001155">
    <property type="entry name" value="OxRdtase_FMN_N"/>
</dbReference>
<dbReference type="InterPro" id="IPR051799">
    <property type="entry name" value="NADH_flavin_oxidoreductase"/>
</dbReference>
<dbReference type="EMBL" id="JNOM01000132">
    <property type="protein sequence ID" value="KNG86005.1"/>
    <property type="molecule type" value="Genomic_DNA"/>
</dbReference>
<reference evidence="6 7" key="1">
    <citation type="submission" date="2014-06" db="EMBL/GenBank/DDBJ databases">
        <title>The Genome of the Aflatoxigenic Filamentous Fungus Aspergillus nomius.</title>
        <authorList>
            <person name="Moore M.G."/>
            <person name="Shannon B.M."/>
            <person name="Brian M.M."/>
        </authorList>
    </citation>
    <scope>NUCLEOTIDE SEQUENCE [LARGE SCALE GENOMIC DNA]</scope>
    <source>
        <strain evidence="6 7">NRRL 13137</strain>
    </source>
</reference>
<keyword evidence="3" id="KW-0288">FMN</keyword>
<dbReference type="Pfam" id="PF00724">
    <property type="entry name" value="Oxidored_FMN"/>
    <property type="match status" value="1"/>
</dbReference>
<comment type="caution">
    <text evidence="6">The sequence shown here is derived from an EMBL/GenBank/DDBJ whole genome shotgun (WGS) entry which is preliminary data.</text>
</comment>
<sequence length="441" mass="47876">MSSSTGSHWPNQIISLYGVYTTKMPSPLGDAVKLPCGLVFPNRFVKAAMAEMLAGWEHSPTPSLLDVYNQWGQGGWGALLTGNVQVDIDHLGSPLDPALHGEYTGREGNEALVATWAKYAEACQQHGTPAIVQISHPGRQSFRGAGNRGLFAPTIAPSAIPVQIGDGWLDWFVSRIAFPAPREMTQADIDTVTRKFVDTARLMADSGFSGIELHGAHGYLIDQFLNPKTNLRTDAYGGTLEKRAKFVLDIITEIRKAVPSKFCVGIKLNSADHSSSTFEETMTQIGLLVEAGIDFLEVSGGSYEDPSMMGGTQPQKSARTAAREAFFIEFATEARKRYPDLVFMLTGGFRSRTGAEYAIKQNACDLIGIGRPAAIDAKFPQLLLDESVPDEKAQLLLNKVPAPFYTRFLPTKIIGAGLETAYYGGQIQRIAKGLKTMVPSV</sequence>
<dbReference type="GO" id="GO:0010181">
    <property type="term" value="F:FMN binding"/>
    <property type="evidence" value="ECO:0007669"/>
    <property type="project" value="InterPro"/>
</dbReference>
<dbReference type="GO" id="GO:0016491">
    <property type="term" value="F:oxidoreductase activity"/>
    <property type="evidence" value="ECO:0007669"/>
    <property type="project" value="UniProtKB-KW"/>
</dbReference>
<dbReference type="SUPFAM" id="SSF51395">
    <property type="entry name" value="FMN-linked oxidoreductases"/>
    <property type="match status" value="1"/>
</dbReference>
<evidence type="ECO:0000256" key="2">
    <source>
        <dbReference type="ARBA" id="ARBA00022630"/>
    </source>
</evidence>
<accession>A0A0L1J2X0</accession>
<dbReference type="RefSeq" id="XP_015406928.1">
    <property type="nucleotide sequence ID" value="XM_015551042.1"/>
</dbReference>
<dbReference type="AlphaFoldDB" id="A0A0L1J2X0"/>
<evidence type="ECO:0000259" key="5">
    <source>
        <dbReference type="Pfam" id="PF00724"/>
    </source>
</evidence>
<dbReference type="GeneID" id="26807589"/>
<dbReference type="STRING" id="1509407.A0A0L1J2X0"/>
<evidence type="ECO:0000313" key="6">
    <source>
        <dbReference type="EMBL" id="KNG86005.1"/>
    </source>
</evidence>
<dbReference type="InterPro" id="IPR013785">
    <property type="entry name" value="Aldolase_TIM"/>
</dbReference>
<dbReference type="PANTHER" id="PTHR43656">
    <property type="entry name" value="BINDING OXIDOREDUCTASE, PUTATIVE (AFU_ORTHOLOGUE AFUA_2G08260)-RELATED"/>
    <property type="match status" value="1"/>
</dbReference>
<gene>
    <name evidence="6" type="ORF">ANOM_005785</name>
</gene>
<protein>
    <submittedName>
        <fullName evidence="6">FMN binding oxidoreductase</fullName>
    </submittedName>
</protein>
<keyword evidence="7" id="KW-1185">Reference proteome</keyword>
<evidence type="ECO:0000256" key="4">
    <source>
        <dbReference type="ARBA" id="ARBA00023002"/>
    </source>
</evidence>
<keyword evidence="4" id="KW-0560">Oxidoreductase</keyword>
<dbReference type="PANTHER" id="PTHR43656:SF2">
    <property type="entry name" value="BINDING OXIDOREDUCTASE, PUTATIVE (AFU_ORTHOLOGUE AFUA_2G08260)-RELATED"/>
    <property type="match status" value="1"/>
</dbReference>
<evidence type="ECO:0000256" key="3">
    <source>
        <dbReference type="ARBA" id="ARBA00022643"/>
    </source>
</evidence>
<dbReference type="OrthoDB" id="1663137at2759"/>